<protein>
    <recommendedName>
        <fullName evidence="4">C2H2-type domain-containing protein</fullName>
    </recommendedName>
</protein>
<evidence type="ECO:0000313" key="3">
    <source>
        <dbReference type="Proteomes" id="UP000270094"/>
    </source>
</evidence>
<sequence length="174" mass="19959">MEDDSSYENDLSIDNPFEQHERTIIQQGDRMDDNSSYENDLSIDNPYEQHERTIIQQGDRVGELAAEPLSAFAPSPEEELDIEQLQSAIAKLKNIHELGEKSQCMMCIRKQEVCSEAHAFLNHVNRVHAKIQLYGCLYCNFAGASKCSVKLHLRAHRSFLNLDVKLSQYFKIMP</sequence>
<proteinExistence type="predicted"/>
<keyword evidence="3" id="KW-1185">Reference proteome</keyword>
<dbReference type="OrthoDB" id="5904767at2759"/>
<name>A0A3P7JX84_STRVU</name>
<accession>A0A3P7JX84</accession>
<gene>
    <name evidence="2" type="ORF">SVUK_LOCUS15885</name>
</gene>
<reference evidence="2 3" key="1">
    <citation type="submission" date="2018-11" db="EMBL/GenBank/DDBJ databases">
        <authorList>
            <consortium name="Pathogen Informatics"/>
        </authorList>
    </citation>
    <scope>NUCLEOTIDE SEQUENCE [LARGE SCALE GENOMIC DNA]</scope>
</reference>
<evidence type="ECO:0000256" key="1">
    <source>
        <dbReference type="SAM" id="MobiDB-lite"/>
    </source>
</evidence>
<dbReference type="Proteomes" id="UP000270094">
    <property type="component" value="Unassembled WGS sequence"/>
</dbReference>
<dbReference type="EMBL" id="UYYB01110565">
    <property type="protein sequence ID" value="VDM80887.1"/>
    <property type="molecule type" value="Genomic_DNA"/>
</dbReference>
<organism evidence="2 3">
    <name type="scientific">Strongylus vulgaris</name>
    <name type="common">Blood worm</name>
    <dbReference type="NCBI Taxonomy" id="40348"/>
    <lineage>
        <taxon>Eukaryota</taxon>
        <taxon>Metazoa</taxon>
        <taxon>Ecdysozoa</taxon>
        <taxon>Nematoda</taxon>
        <taxon>Chromadorea</taxon>
        <taxon>Rhabditida</taxon>
        <taxon>Rhabditina</taxon>
        <taxon>Rhabditomorpha</taxon>
        <taxon>Strongyloidea</taxon>
        <taxon>Strongylidae</taxon>
        <taxon>Strongylus</taxon>
    </lineage>
</organism>
<evidence type="ECO:0008006" key="4">
    <source>
        <dbReference type="Google" id="ProtNLM"/>
    </source>
</evidence>
<evidence type="ECO:0000313" key="2">
    <source>
        <dbReference type="EMBL" id="VDM80887.1"/>
    </source>
</evidence>
<feature type="region of interest" description="Disordered" evidence="1">
    <location>
        <begin position="1"/>
        <end position="45"/>
    </location>
</feature>
<feature type="compositionally biased region" description="Basic and acidic residues" evidence="1">
    <location>
        <begin position="17"/>
        <end position="33"/>
    </location>
</feature>
<dbReference type="AlphaFoldDB" id="A0A3P7JX84"/>